<keyword evidence="2" id="KW-0175">Coiled coil</keyword>
<dbReference type="EnsemblMetazoa" id="CJA32966.1">
    <property type="protein sequence ID" value="CJA32966.1"/>
    <property type="gene ID" value="WBGene00208813"/>
</dbReference>
<dbReference type="AlphaFoldDB" id="A0A8R1EG26"/>
<dbReference type="GO" id="GO:0003676">
    <property type="term" value="F:nucleic acid binding"/>
    <property type="evidence" value="ECO:0007669"/>
    <property type="project" value="InterPro"/>
</dbReference>
<dbReference type="Gene3D" id="4.10.60.10">
    <property type="entry name" value="Zinc finger, CCHC-type"/>
    <property type="match status" value="1"/>
</dbReference>
<dbReference type="InterPro" id="IPR001878">
    <property type="entry name" value="Znf_CCHC"/>
</dbReference>
<accession>A0A8R1EG26</accession>
<dbReference type="SMART" id="SM00343">
    <property type="entry name" value="ZnF_C2HC"/>
    <property type="match status" value="1"/>
</dbReference>
<dbReference type="PROSITE" id="PS50158">
    <property type="entry name" value="ZF_CCHC"/>
    <property type="match status" value="1"/>
</dbReference>
<reference evidence="5" key="1">
    <citation type="submission" date="2010-08" db="EMBL/GenBank/DDBJ databases">
        <authorList>
            <consortium name="Caenorhabditis japonica Sequencing Consortium"/>
            <person name="Wilson R.K."/>
        </authorList>
    </citation>
    <scope>NUCLEOTIDE SEQUENCE [LARGE SCALE GENOMIC DNA]</scope>
    <source>
        <strain evidence="5">DF5081</strain>
    </source>
</reference>
<dbReference type="Proteomes" id="UP000005237">
    <property type="component" value="Unassembled WGS sequence"/>
</dbReference>
<keyword evidence="1" id="KW-0479">Metal-binding</keyword>
<evidence type="ECO:0000256" key="2">
    <source>
        <dbReference type="SAM" id="Coils"/>
    </source>
</evidence>
<evidence type="ECO:0000313" key="5">
    <source>
        <dbReference type="Proteomes" id="UP000005237"/>
    </source>
</evidence>
<keyword evidence="5" id="KW-1185">Reference proteome</keyword>
<protein>
    <submittedName>
        <fullName evidence="4">CCHC-type domain-containing protein</fullName>
    </submittedName>
</protein>
<dbReference type="InterPro" id="IPR036875">
    <property type="entry name" value="Znf_CCHC_sf"/>
</dbReference>
<keyword evidence="1" id="KW-0862">Zinc</keyword>
<name>A0A8R1EG26_CAEJA</name>
<dbReference type="SUPFAM" id="SSF57756">
    <property type="entry name" value="Retrovirus zinc finger-like domains"/>
    <property type="match status" value="1"/>
</dbReference>
<dbReference type="GO" id="GO:0008270">
    <property type="term" value="F:zinc ion binding"/>
    <property type="evidence" value="ECO:0007669"/>
    <property type="project" value="UniProtKB-KW"/>
</dbReference>
<organism evidence="4 5">
    <name type="scientific">Caenorhabditis japonica</name>
    <dbReference type="NCBI Taxonomy" id="281687"/>
    <lineage>
        <taxon>Eukaryota</taxon>
        <taxon>Metazoa</taxon>
        <taxon>Ecdysozoa</taxon>
        <taxon>Nematoda</taxon>
        <taxon>Chromadorea</taxon>
        <taxon>Rhabditida</taxon>
        <taxon>Rhabditina</taxon>
        <taxon>Rhabditomorpha</taxon>
        <taxon>Rhabditoidea</taxon>
        <taxon>Rhabditidae</taxon>
        <taxon>Peloderinae</taxon>
        <taxon>Caenorhabditis</taxon>
    </lineage>
</organism>
<keyword evidence="1" id="KW-0863">Zinc-finger</keyword>
<proteinExistence type="predicted"/>
<dbReference type="GO" id="GO:0019899">
    <property type="term" value="F:enzyme binding"/>
    <property type="evidence" value="ECO:0007669"/>
    <property type="project" value="UniProtKB-ARBA"/>
</dbReference>
<feature type="coiled-coil region" evidence="2">
    <location>
        <begin position="66"/>
        <end position="93"/>
    </location>
</feature>
<feature type="domain" description="CCHC-type" evidence="3">
    <location>
        <begin position="181"/>
        <end position="196"/>
    </location>
</feature>
<dbReference type="GO" id="GO:0005737">
    <property type="term" value="C:cytoplasm"/>
    <property type="evidence" value="ECO:0007669"/>
    <property type="project" value="UniProtKB-ARBA"/>
</dbReference>
<evidence type="ECO:0000256" key="1">
    <source>
        <dbReference type="PROSITE-ProRule" id="PRU00047"/>
    </source>
</evidence>
<sequence length="198" mass="22644">MSHEHPSNSQGPNPLIVPEAIAKIWRDQILEMVNSKVKIRQPEVAPKVTSKGMQHQLNFNVRILNLVMDAQERNSENEELKKIEEEIRKRNQEIVLIDKSPETAGLLEKAAAMAAITSNGQIDPAQMVMMAQLCSQDMRKRKHEDSQPWFRQTGVARGQSGVRDNRAQFRRVGERGQQVVCYRCNQRGHYASECRQSK</sequence>
<evidence type="ECO:0000259" key="3">
    <source>
        <dbReference type="PROSITE" id="PS50158"/>
    </source>
</evidence>
<dbReference type="Pfam" id="PF00098">
    <property type="entry name" value="zf-CCHC"/>
    <property type="match status" value="1"/>
</dbReference>
<reference evidence="4" key="2">
    <citation type="submission" date="2022-06" db="UniProtKB">
        <authorList>
            <consortium name="EnsemblMetazoa"/>
        </authorList>
    </citation>
    <scope>IDENTIFICATION</scope>
    <source>
        <strain evidence="4">DF5081</strain>
    </source>
</reference>
<evidence type="ECO:0000313" key="4">
    <source>
        <dbReference type="EnsemblMetazoa" id="CJA32966.1"/>
    </source>
</evidence>